<dbReference type="Pfam" id="PF04149">
    <property type="entry name" value="DUF397"/>
    <property type="match status" value="1"/>
</dbReference>
<protein>
    <recommendedName>
        <fullName evidence="1">DUF397 domain-containing protein</fullName>
    </recommendedName>
</protein>
<comment type="caution">
    <text evidence="2">The sequence shown here is derived from an EMBL/GenBank/DDBJ whole genome shotgun (WGS) entry which is preliminary data.</text>
</comment>
<evidence type="ECO:0000259" key="1">
    <source>
        <dbReference type="Pfam" id="PF04149"/>
    </source>
</evidence>
<organism evidence="2 3">
    <name type="scientific">Yinghuangia aomiensis</name>
    <dbReference type="NCBI Taxonomy" id="676205"/>
    <lineage>
        <taxon>Bacteria</taxon>
        <taxon>Bacillati</taxon>
        <taxon>Actinomycetota</taxon>
        <taxon>Actinomycetes</taxon>
        <taxon>Kitasatosporales</taxon>
        <taxon>Streptomycetaceae</taxon>
        <taxon>Yinghuangia</taxon>
    </lineage>
</organism>
<sequence length="87" mass="8843">MSNAQHDPALSVPSADPAAASVAAVHPGSGWRRSSFSGGANNCVEARPDGAFVAIRDSKKVRGPILAVDPAAWTEFLGALAPRAPGH</sequence>
<evidence type="ECO:0000313" key="2">
    <source>
        <dbReference type="EMBL" id="GAA4973227.1"/>
    </source>
</evidence>
<dbReference type="InterPro" id="IPR007278">
    <property type="entry name" value="DUF397"/>
</dbReference>
<keyword evidence="3" id="KW-1185">Reference proteome</keyword>
<proteinExistence type="predicted"/>
<dbReference type="RefSeq" id="WP_345677372.1">
    <property type="nucleotide sequence ID" value="NZ_BAABHS010000015.1"/>
</dbReference>
<dbReference type="EMBL" id="BAABHS010000015">
    <property type="protein sequence ID" value="GAA4973227.1"/>
    <property type="molecule type" value="Genomic_DNA"/>
</dbReference>
<gene>
    <name evidence="2" type="ORF">GCM10023205_44570</name>
</gene>
<name>A0ABP9HLA6_9ACTN</name>
<reference evidence="3" key="1">
    <citation type="journal article" date="2019" name="Int. J. Syst. Evol. Microbiol.">
        <title>The Global Catalogue of Microorganisms (GCM) 10K type strain sequencing project: providing services to taxonomists for standard genome sequencing and annotation.</title>
        <authorList>
            <consortium name="The Broad Institute Genomics Platform"/>
            <consortium name="The Broad Institute Genome Sequencing Center for Infectious Disease"/>
            <person name="Wu L."/>
            <person name="Ma J."/>
        </authorList>
    </citation>
    <scope>NUCLEOTIDE SEQUENCE [LARGE SCALE GENOMIC DNA]</scope>
    <source>
        <strain evidence="3">JCM 17986</strain>
    </source>
</reference>
<feature type="domain" description="DUF397" evidence="1">
    <location>
        <begin position="30"/>
        <end position="80"/>
    </location>
</feature>
<evidence type="ECO:0000313" key="3">
    <source>
        <dbReference type="Proteomes" id="UP001500466"/>
    </source>
</evidence>
<dbReference type="Proteomes" id="UP001500466">
    <property type="component" value="Unassembled WGS sequence"/>
</dbReference>
<accession>A0ABP9HLA6</accession>